<feature type="compositionally biased region" description="Basic and acidic residues" evidence="1">
    <location>
        <begin position="1"/>
        <end position="14"/>
    </location>
</feature>
<sequence length="140" mass="14710">MARGTHIEDREHGRRCPLGAASAHPCGGPTDERGVPMLGRSPAVGDEDGPPGCGVHLGEVLVMRDPDLWIGVLFDAPTDRVGDFDGDAGAVAEFAEHLALDVADQRVDELDDRDGFVARPVTADELDRAVEYALGAIGVA</sequence>
<accession>A0A1T3NKX2</accession>
<dbReference type="Proteomes" id="UP000190037">
    <property type="component" value="Unassembled WGS sequence"/>
</dbReference>
<feature type="region of interest" description="Disordered" evidence="1">
    <location>
        <begin position="1"/>
        <end position="51"/>
    </location>
</feature>
<organism evidence="2 3">
    <name type="scientific">Embleya scabrispora</name>
    <dbReference type="NCBI Taxonomy" id="159449"/>
    <lineage>
        <taxon>Bacteria</taxon>
        <taxon>Bacillati</taxon>
        <taxon>Actinomycetota</taxon>
        <taxon>Actinomycetes</taxon>
        <taxon>Kitasatosporales</taxon>
        <taxon>Streptomycetaceae</taxon>
        <taxon>Embleya</taxon>
    </lineage>
</organism>
<name>A0A1T3NKX2_9ACTN</name>
<dbReference type="RefSeq" id="WP_078982274.1">
    <property type="nucleotide sequence ID" value="NZ_MWQN01000004.1"/>
</dbReference>
<evidence type="ECO:0000313" key="3">
    <source>
        <dbReference type="Proteomes" id="UP000190037"/>
    </source>
</evidence>
<reference evidence="2 3" key="1">
    <citation type="submission" date="2017-03" db="EMBL/GenBank/DDBJ databases">
        <title>Draft genome sequence of Streptomyces scabrisporus NF3, endophyte isolated from Amphipterygium adstringens.</title>
        <authorList>
            <person name="Vazquez M."/>
            <person name="Ceapa C.D."/>
            <person name="Rodriguez Luna D."/>
            <person name="Sanchez Esquivel S."/>
        </authorList>
    </citation>
    <scope>NUCLEOTIDE SEQUENCE [LARGE SCALE GENOMIC DNA]</scope>
    <source>
        <strain evidence="2 3">NF3</strain>
    </source>
</reference>
<dbReference type="EMBL" id="MWQN01000004">
    <property type="protein sequence ID" value="OPC77519.1"/>
    <property type="molecule type" value="Genomic_DNA"/>
</dbReference>
<protein>
    <submittedName>
        <fullName evidence="2">Uncharacterized protein</fullName>
    </submittedName>
</protein>
<keyword evidence="3" id="KW-1185">Reference proteome</keyword>
<evidence type="ECO:0000256" key="1">
    <source>
        <dbReference type="SAM" id="MobiDB-lite"/>
    </source>
</evidence>
<gene>
    <name evidence="2" type="ORF">B4N89_44310</name>
</gene>
<dbReference type="OrthoDB" id="9824973at2"/>
<evidence type="ECO:0000313" key="2">
    <source>
        <dbReference type="EMBL" id="OPC77519.1"/>
    </source>
</evidence>
<comment type="caution">
    <text evidence="2">The sequence shown here is derived from an EMBL/GenBank/DDBJ whole genome shotgun (WGS) entry which is preliminary data.</text>
</comment>
<proteinExistence type="predicted"/>
<dbReference type="AlphaFoldDB" id="A0A1T3NKX2"/>